<evidence type="ECO:0000256" key="7">
    <source>
        <dbReference type="ARBA" id="ARBA00022779"/>
    </source>
</evidence>
<dbReference type="Proteomes" id="UP000011747">
    <property type="component" value="Unassembled WGS sequence"/>
</dbReference>
<keyword evidence="3" id="KW-0813">Transport</keyword>
<dbReference type="PANTHER" id="PTHR30433">
    <property type="entry name" value="CHEMOTAXIS PROTEIN MOTA"/>
    <property type="match status" value="1"/>
</dbReference>
<keyword evidence="9 12" id="KW-1133">Transmembrane helix</keyword>
<feature type="transmembrane region" description="Helical" evidence="12">
    <location>
        <begin position="7"/>
        <end position="25"/>
    </location>
</feature>
<gene>
    <name evidence="15" type="ORF">HMPREF1015_00924</name>
</gene>
<evidence type="ECO:0000256" key="4">
    <source>
        <dbReference type="ARBA" id="ARBA00022475"/>
    </source>
</evidence>
<dbReference type="RefSeq" id="WP_003354685.1">
    <property type="nucleotide sequence ID" value="NZ_JH414757.1"/>
</dbReference>
<evidence type="ECO:0000256" key="1">
    <source>
        <dbReference type="ARBA" id="ARBA00004651"/>
    </source>
</evidence>
<dbReference type="GO" id="GO:0005886">
    <property type="term" value="C:plasma membrane"/>
    <property type="evidence" value="ECO:0007669"/>
    <property type="project" value="UniProtKB-SubCell"/>
</dbReference>
<keyword evidence="16" id="KW-1185">Reference proteome</keyword>
<keyword evidence="5" id="KW-0145">Chemotaxis</keyword>
<dbReference type="PATRIC" id="fig|665952.3.peg.2498"/>
<feature type="domain" description="MotA/TolQ/ExbB proton channel" evidence="13">
    <location>
        <begin position="102"/>
        <end position="220"/>
    </location>
</feature>
<dbReference type="GO" id="GO:0071978">
    <property type="term" value="P:bacterial-type flagellum-dependent swarming motility"/>
    <property type="evidence" value="ECO:0007669"/>
    <property type="project" value="InterPro"/>
</dbReference>
<keyword evidence="7" id="KW-0283">Flagellar rotation</keyword>
<evidence type="ECO:0000256" key="8">
    <source>
        <dbReference type="ARBA" id="ARBA00022781"/>
    </source>
</evidence>
<evidence type="ECO:0000256" key="3">
    <source>
        <dbReference type="ARBA" id="ARBA00022448"/>
    </source>
</evidence>
<dbReference type="EMBL" id="ACWF01000122">
    <property type="protein sequence ID" value="EHL76574.1"/>
    <property type="molecule type" value="Genomic_DNA"/>
</dbReference>
<keyword evidence="10" id="KW-0406">Ion transport</keyword>
<dbReference type="InterPro" id="IPR002898">
    <property type="entry name" value="MotA_ExbB_proton_chnl"/>
</dbReference>
<dbReference type="GO" id="GO:1902600">
    <property type="term" value="P:proton transmembrane transport"/>
    <property type="evidence" value="ECO:0007669"/>
    <property type="project" value="UniProtKB-KW"/>
</dbReference>
<organism evidence="15 16">
    <name type="scientific">Bacillus smithii 7_3_47FAA</name>
    <dbReference type="NCBI Taxonomy" id="665952"/>
    <lineage>
        <taxon>Bacteria</taxon>
        <taxon>Bacillati</taxon>
        <taxon>Bacillota</taxon>
        <taxon>Bacilli</taxon>
        <taxon>Bacillales</taxon>
        <taxon>Bacillaceae</taxon>
        <taxon>Bacillus</taxon>
    </lineage>
</organism>
<dbReference type="HOGENOM" id="CLU_079895_0_0_9"/>
<feature type="transmembrane region" description="Helical" evidence="12">
    <location>
        <begin position="182"/>
        <end position="201"/>
    </location>
</feature>
<evidence type="ECO:0000256" key="10">
    <source>
        <dbReference type="ARBA" id="ARBA00023065"/>
    </source>
</evidence>
<keyword evidence="11 12" id="KW-0472">Membrane</keyword>
<evidence type="ECO:0000256" key="11">
    <source>
        <dbReference type="ARBA" id="ARBA00023136"/>
    </source>
</evidence>
<dbReference type="PROSITE" id="PS01307">
    <property type="entry name" value="MOTA"/>
    <property type="match status" value="1"/>
</dbReference>
<comment type="caution">
    <text evidence="15">The sequence shown here is derived from an EMBL/GenBank/DDBJ whole genome shotgun (WGS) entry which is preliminary data.</text>
</comment>
<dbReference type="Pfam" id="PF01618">
    <property type="entry name" value="MotA_ExbB"/>
    <property type="match status" value="1"/>
</dbReference>
<evidence type="ECO:0000256" key="5">
    <source>
        <dbReference type="ARBA" id="ARBA00022500"/>
    </source>
</evidence>
<evidence type="ECO:0000259" key="14">
    <source>
        <dbReference type="Pfam" id="PF20560"/>
    </source>
</evidence>
<keyword evidence="4" id="KW-1003">Cell membrane</keyword>
<keyword evidence="6 12" id="KW-0812">Transmembrane</keyword>
<keyword evidence="8" id="KW-0375">Hydrogen ion transport</keyword>
<feature type="transmembrane region" description="Helical" evidence="12">
    <location>
        <begin position="31"/>
        <end position="51"/>
    </location>
</feature>
<dbReference type="InterPro" id="IPR000540">
    <property type="entry name" value="Flag_MotA_CS"/>
</dbReference>
<dbReference type="AlphaFoldDB" id="G9QN07"/>
<name>G9QN07_9BACI</name>
<evidence type="ECO:0000256" key="6">
    <source>
        <dbReference type="ARBA" id="ARBA00022692"/>
    </source>
</evidence>
<comment type="similarity">
    <text evidence="2">Belongs to the MotA family.</text>
</comment>
<feature type="domain" description="Motility protein A N-terminal" evidence="14">
    <location>
        <begin position="6"/>
        <end position="93"/>
    </location>
</feature>
<reference evidence="15 16" key="1">
    <citation type="submission" date="2011-09" db="EMBL/GenBank/DDBJ databases">
        <title>The Genome Sequence of Bacillus smithii 7_3_47FAA.</title>
        <authorList>
            <consortium name="The Broad Institute Genome Sequencing Platform"/>
            <person name="Earl A."/>
            <person name="Ward D."/>
            <person name="Feldgarden M."/>
            <person name="Gevers D."/>
            <person name="Daigneault M."/>
            <person name="Strauss J."/>
            <person name="Allen-Vercoe E."/>
            <person name="Young S.K."/>
            <person name="Zeng Q."/>
            <person name="Gargeya S."/>
            <person name="Fitzgerald M."/>
            <person name="Haas B."/>
            <person name="Abouelleil A."/>
            <person name="Alvarado L."/>
            <person name="Arachchi H.M."/>
            <person name="Berlin A."/>
            <person name="Brown A."/>
            <person name="Chapman S.B."/>
            <person name="Chen Z."/>
            <person name="Dunbar C."/>
            <person name="Freedman E."/>
            <person name="Gearin G."/>
            <person name="Goldberg J."/>
            <person name="Griggs A."/>
            <person name="Gujja S."/>
            <person name="Heiman D."/>
            <person name="Howarth C."/>
            <person name="Larson L."/>
            <person name="Lui A."/>
            <person name="MacDonald P.J.P."/>
            <person name="Montmayeur A."/>
            <person name="Murphy C."/>
            <person name="Neiman D."/>
            <person name="Pearson M."/>
            <person name="Priest M."/>
            <person name="Roberts A."/>
            <person name="Saif S."/>
            <person name="Shea T."/>
            <person name="Shenoy N."/>
            <person name="Sisk P."/>
            <person name="Stolte C."/>
            <person name="Sykes S."/>
            <person name="Wortman J."/>
            <person name="Nusbaum C."/>
            <person name="Birren B."/>
        </authorList>
    </citation>
    <scope>NUCLEOTIDE SEQUENCE [LARGE SCALE GENOMIC DNA]</scope>
    <source>
        <strain evidence="15 16">7_3_47FAA</strain>
    </source>
</reference>
<evidence type="ECO:0000259" key="13">
    <source>
        <dbReference type="Pfam" id="PF01618"/>
    </source>
</evidence>
<feature type="transmembrane region" description="Helical" evidence="12">
    <location>
        <begin position="146"/>
        <end position="170"/>
    </location>
</feature>
<evidence type="ECO:0000313" key="16">
    <source>
        <dbReference type="Proteomes" id="UP000011747"/>
    </source>
</evidence>
<dbReference type="NCBIfam" id="NF006583">
    <property type="entry name" value="PRK09109.1"/>
    <property type="match status" value="1"/>
</dbReference>
<dbReference type="GO" id="GO:0006935">
    <property type="term" value="P:chemotaxis"/>
    <property type="evidence" value="ECO:0007669"/>
    <property type="project" value="UniProtKB-KW"/>
</dbReference>
<proteinExistence type="inferred from homology"/>
<evidence type="ECO:0000256" key="12">
    <source>
        <dbReference type="SAM" id="Phobius"/>
    </source>
</evidence>
<protein>
    <submittedName>
        <fullName evidence="15">Uncharacterized protein</fullName>
    </submittedName>
</protein>
<sequence length="267" mass="29011">MDKTTIIGVILGIIAIGVGMVLKGVNVSVLANPAAFLIIIAGTIAAVTIAFPTNEIKKVPKLFAIIFKEQKLMSRLEVIRLFSEWAEIARREGLLALEARLDEIEDPFLKNGLSLAVDGQNADYIRDVLTEEIEAMEERHKVGISIFLQAGTYAPSLGVLGAVIGLIAALGNMSDTDALGHAISAAFVATMLGIFTGYVLWNPFANKLRRKSQQEVQLKEMMIEGILSIIEGEAPRTIEQKLSSFLPQEERKNMMMEAEGVGQNGEA</sequence>
<dbReference type="Pfam" id="PF20560">
    <property type="entry name" value="MotA_N"/>
    <property type="match status" value="1"/>
</dbReference>
<evidence type="ECO:0000256" key="9">
    <source>
        <dbReference type="ARBA" id="ARBA00022989"/>
    </source>
</evidence>
<comment type="subcellular location">
    <subcellularLocation>
        <location evidence="1">Cell membrane</location>
        <topology evidence="1">Multi-pass membrane protein</topology>
    </subcellularLocation>
</comment>
<dbReference type="InterPro" id="IPR046786">
    <property type="entry name" value="MotA_N"/>
</dbReference>
<dbReference type="InterPro" id="IPR047055">
    <property type="entry name" value="MotA-like"/>
</dbReference>
<dbReference type="NCBIfam" id="NF005997">
    <property type="entry name" value="PRK08124.1"/>
    <property type="match status" value="1"/>
</dbReference>
<accession>G9QN07</accession>
<evidence type="ECO:0000256" key="2">
    <source>
        <dbReference type="ARBA" id="ARBA00008038"/>
    </source>
</evidence>
<evidence type="ECO:0000313" key="15">
    <source>
        <dbReference type="EMBL" id="EHL76574.1"/>
    </source>
</evidence>
<dbReference type="PANTHER" id="PTHR30433:SF3">
    <property type="entry name" value="MOTILITY PROTEIN A"/>
    <property type="match status" value="1"/>
</dbReference>